<dbReference type="NCBIfam" id="TIGR03930">
    <property type="entry name" value="WXG100_ESAT6"/>
    <property type="match status" value="1"/>
</dbReference>
<reference evidence="3" key="1">
    <citation type="journal article" date="2019" name="Int. J. Syst. Evol. Microbiol.">
        <title>The Global Catalogue of Microorganisms (GCM) 10K type strain sequencing project: providing services to taxonomists for standard genome sequencing and annotation.</title>
        <authorList>
            <consortium name="The Broad Institute Genomics Platform"/>
            <consortium name="The Broad Institute Genome Sequencing Center for Infectious Disease"/>
            <person name="Wu L."/>
            <person name="Ma J."/>
        </authorList>
    </citation>
    <scope>NUCLEOTIDE SEQUENCE [LARGE SCALE GENOMIC DNA]</scope>
    <source>
        <strain evidence="3">NBRC 108725</strain>
    </source>
</reference>
<sequence>MPRFTVDSEAVLAAQSAVSAAIPRVQGDVASLLASLTALQDSWGGAAAVAFQGVVSEWRGTQQRVEESLVAINQALGAAARQYLEVEEANVRLFSVR</sequence>
<name>A0ABN6XIZ0_9MICO</name>
<dbReference type="RefSeq" id="WP_286278229.1">
    <property type="nucleotide sequence ID" value="NZ_AP027731.1"/>
</dbReference>
<keyword evidence="3" id="KW-1185">Reference proteome</keyword>
<dbReference type="Pfam" id="PF06013">
    <property type="entry name" value="WXG100"/>
    <property type="match status" value="1"/>
</dbReference>
<dbReference type="Gene3D" id="1.10.287.1060">
    <property type="entry name" value="ESAT-6-like"/>
    <property type="match status" value="1"/>
</dbReference>
<accession>A0ABN6XIZ0</accession>
<evidence type="ECO:0000256" key="1">
    <source>
        <dbReference type="RuleBase" id="RU362001"/>
    </source>
</evidence>
<comment type="similarity">
    <text evidence="1">Belongs to the WXG100 family.</text>
</comment>
<dbReference type="Proteomes" id="UP001321498">
    <property type="component" value="Chromosome"/>
</dbReference>
<gene>
    <name evidence="2" type="ORF">GCM10025866_07250</name>
</gene>
<protein>
    <recommendedName>
        <fullName evidence="1">ESAT-6-like protein</fullName>
    </recommendedName>
</protein>
<dbReference type="SUPFAM" id="SSF140453">
    <property type="entry name" value="EsxAB dimer-like"/>
    <property type="match status" value="1"/>
</dbReference>
<dbReference type="InterPro" id="IPR010310">
    <property type="entry name" value="T7SS_ESAT-6-like"/>
</dbReference>
<dbReference type="EMBL" id="AP027731">
    <property type="protein sequence ID" value="BDZ44816.1"/>
    <property type="molecule type" value="Genomic_DNA"/>
</dbReference>
<organism evidence="2 3">
    <name type="scientific">Naasia aerilata</name>
    <dbReference type="NCBI Taxonomy" id="1162966"/>
    <lineage>
        <taxon>Bacteria</taxon>
        <taxon>Bacillati</taxon>
        <taxon>Actinomycetota</taxon>
        <taxon>Actinomycetes</taxon>
        <taxon>Micrococcales</taxon>
        <taxon>Microbacteriaceae</taxon>
        <taxon>Naasia</taxon>
    </lineage>
</organism>
<evidence type="ECO:0000313" key="3">
    <source>
        <dbReference type="Proteomes" id="UP001321498"/>
    </source>
</evidence>
<evidence type="ECO:0000313" key="2">
    <source>
        <dbReference type="EMBL" id="BDZ44816.1"/>
    </source>
</evidence>
<dbReference type="InterPro" id="IPR036689">
    <property type="entry name" value="ESAT-6-like_sf"/>
</dbReference>
<proteinExistence type="inferred from homology"/>